<gene>
    <name evidence="2" type="ORF">ABT272_36575</name>
</gene>
<feature type="compositionally biased region" description="Basic and acidic residues" evidence="1">
    <location>
        <begin position="40"/>
        <end position="56"/>
    </location>
</feature>
<organism evidence="2 3">
    <name type="scientific">Streptomyces sp. 900105245</name>
    <dbReference type="NCBI Taxonomy" id="3154379"/>
    <lineage>
        <taxon>Bacteria</taxon>
        <taxon>Bacillati</taxon>
        <taxon>Actinomycetota</taxon>
        <taxon>Actinomycetes</taxon>
        <taxon>Kitasatosporales</taxon>
        <taxon>Streptomycetaceae</taxon>
        <taxon>Streptomyces</taxon>
    </lineage>
</organism>
<reference evidence="2 3" key="1">
    <citation type="submission" date="2024-06" db="EMBL/GenBank/DDBJ databases">
        <title>The Natural Products Discovery Center: Release of the First 8490 Sequenced Strains for Exploring Actinobacteria Biosynthetic Diversity.</title>
        <authorList>
            <person name="Kalkreuter E."/>
            <person name="Kautsar S.A."/>
            <person name="Yang D."/>
            <person name="Bader C.D."/>
            <person name="Teijaro C.N."/>
            <person name="Fluegel L."/>
            <person name="Davis C.M."/>
            <person name="Simpson J.R."/>
            <person name="Lauterbach L."/>
            <person name="Steele A.D."/>
            <person name="Gui C."/>
            <person name="Meng S."/>
            <person name="Li G."/>
            <person name="Viehrig K."/>
            <person name="Ye F."/>
            <person name="Su P."/>
            <person name="Kiefer A.F."/>
            <person name="Nichols A."/>
            <person name="Cepeda A.J."/>
            <person name="Yan W."/>
            <person name="Fan B."/>
            <person name="Jiang Y."/>
            <person name="Adhikari A."/>
            <person name="Zheng C.-J."/>
            <person name="Schuster L."/>
            <person name="Cowan T.M."/>
            <person name="Smanski M.J."/>
            <person name="Chevrette M.G."/>
            <person name="De Carvalho L.P.S."/>
            <person name="Shen B."/>
        </authorList>
    </citation>
    <scope>NUCLEOTIDE SEQUENCE [LARGE SCALE GENOMIC DNA]</scope>
    <source>
        <strain evidence="2 3">NPDC001166</strain>
    </source>
</reference>
<name>A0ABV1UHL3_9ACTN</name>
<dbReference type="EMBL" id="JBEPAZ010000054">
    <property type="protein sequence ID" value="MER6433199.1"/>
    <property type="molecule type" value="Genomic_DNA"/>
</dbReference>
<sequence>MSDEKPVIRTVPLRAPLDASGLPRKHPAAAASPMASGDSPEQRPHIPAPREGEPRMSRTPLGHTTRVTPDETREIFARLMPHLPKQLQKVEPNPSGWGLRFVFASFTGREPRPSLPAALYRDPKLRYVAEDVDPAEYRLRELADHIACDVYERAAELWKDAAYVADLRQVVKDAPERWRAYERELKALEAAYAYLRTPEAAREWPSALSRLVDAQARTQVAADGFDVRGEEIAEVHSKHLYADLGRTEALKRAGYPAAAAWHLAEPDHYHRGQHFAGSNDVPLAEIVRRLIAEQDAHVAKVARLSGTTN</sequence>
<protein>
    <submittedName>
        <fullName evidence="2">Uncharacterized protein</fullName>
    </submittedName>
</protein>
<comment type="caution">
    <text evidence="2">The sequence shown here is derived from an EMBL/GenBank/DDBJ whole genome shotgun (WGS) entry which is preliminary data.</text>
</comment>
<keyword evidence="3" id="KW-1185">Reference proteome</keyword>
<evidence type="ECO:0000313" key="3">
    <source>
        <dbReference type="Proteomes" id="UP001470023"/>
    </source>
</evidence>
<evidence type="ECO:0000256" key="1">
    <source>
        <dbReference type="SAM" id="MobiDB-lite"/>
    </source>
</evidence>
<feature type="region of interest" description="Disordered" evidence="1">
    <location>
        <begin position="1"/>
        <end position="66"/>
    </location>
</feature>
<accession>A0ABV1UHL3</accession>
<evidence type="ECO:0000313" key="2">
    <source>
        <dbReference type="EMBL" id="MER6433199.1"/>
    </source>
</evidence>
<proteinExistence type="predicted"/>
<dbReference type="RefSeq" id="WP_352065455.1">
    <property type="nucleotide sequence ID" value="NZ_JBEPAZ010000054.1"/>
</dbReference>
<dbReference type="Proteomes" id="UP001470023">
    <property type="component" value="Unassembled WGS sequence"/>
</dbReference>